<dbReference type="Proteomes" id="UP000515291">
    <property type="component" value="Chromosome"/>
</dbReference>
<dbReference type="SUPFAM" id="SSF52499">
    <property type="entry name" value="Isochorismatase-like hydrolases"/>
    <property type="match status" value="1"/>
</dbReference>
<dbReference type="PANTHER" id="PTHR43540">
    <property type="entry name" value="PEROXYUREIDOACRYLATE/UREIDOACRYLATE AMIDOHYDROLASE-RELATED"/>
    <property type="match status" value="1"/>
</dbReference>
<evidence type="ECO:0000313" key="4">
    <source>
        <dbReference type="Proteomes" id="UP000515291"/>
    </source>
</evidence>
<gene>
    <name evidence="3" type="ORF">HB776_17640</name>
</gene>
<evidence type="ECO:0000256" key="1">
    <source>
        <dbReference type="ARBA" id="ARBA00022801"/>
    </source>
</evidence>
<dbReference type="Gene3D" id="3.40.50.850">
    <property type="entry name" value="Isochorismatase-like"/>
    <property type="match status" value="1"/>
</dbReference>
<dbReference type="Pfam" id="PF00857">
    <property type="entry name" value="Isochorismatase"/>
    <property type="match status" value="1"/>
</dbReference>
<organism evidence="3 4">
    <name type="scientific">Tardiphaga robiniae</name>
    <dbReference type="NCBI Taxonomy" id="943830"/>
    <lineage>
        <taxon>Bacteria</taxon>
        <taxon>Pseudomonadati</taxon>
        <taxon>Pseudomonadota</taxon>
        <taxon>Alphaproteobacteria</taxon>
        <taxon>Hyphomicrobiales</taxon>
        <taxon>Nitrobacteraceae</taxon>
        <taxon>Tardiphaga</taxon>
    </lineage>
</organism>
<dbReference type="AlphaFoldDB" id="A0A7G6U923"/>
<feature type="domain" description="Isochorismatase-like" evidence="2">
    <location>
        <begin position="13"/>
        <end position="191"/>
    </location>
</feature>
<dbReference type="EMBL" id="CP050292">
    <property type="protein sequence ID" value="QND75505.1"/>
    <property type="molecule type" value="Genomic_DNA"/>
</dbReference>
<dbReference type="RefSeq" id="WP_184519861.1">
    <property type="nucleotide sequence ID" value="NZ_CP050292.1"/>
</dbReference>
<dbReference type="InterPro" id="IPR050272">
    <property type="entry name" value="Isochorismatase-like_hydrls"/>
</dbReference>
<accession>A0A7G6U923</accession>
<evidence type="ECO:0000259" key="2">
    <source>
        <dbReference type="Pfam" id="PF00857"/>
    </source>
</evidence>
<dbReference type="KEGG" id="trb:HB776_17640"/>
<reference evidence="4" key="1">
    <citation type="journal article" date="2020" name="Mol. Plant Microbe">
        <title>Rhizobial microsymbionts of the narrowly endemic Oxytropis species growing in Kamchatka are characterized by significant genetic diversity and possess a set of genes that are associated with T3SS and T6SS secretion systems and can affect the development of symbiosis.</title>
        <authorList>
            <person name="Safronova V."/>
            <person name="Guro P."/>
            <person name="Sazanova A."/>
            <person name="Kuznetsova I."/>
            <person name="Belimov A."/>
            <person name="Yakubov V."/>
            <person name="Chirak E."/>
            <person name="Afonin A."/>
            <person name="Gogolev Y."/>
            <person name="Andronov E."/>
            <person name="Tikhonovich I."/>
        </authorList>
    </citation>
    <scope>NUCLEOTIDE SEQUENCE [LARGE SCALE GENOMIC DNA]</scope>
    <source>
        <strain evidence="4">581</strain>
    </source>
</reference>
<dbReference type="InterPro" id="IPR036380">
    <property type="entry name" value="Isochorismatase-like_sf"/>
</dbReference>
<evidence type="ECO:0000313" key="3">
    <source>
        <dbReference type="EMBL" id="QND75505.1"/>
    </source>
</evidence>
<dbReference type="GO" id="GO:0016787">
    <property type="term" value="F:hydrolase activity"/>
    <property type="evidence" value="ECO:0007669"/>
    <property type="project" value="UniProtKB-KW"/>
</dbReference>
<dbReference type="InterPro" id="IPR000868">
    <property type="entry name" value="Isochorismatase-like_dom"/>
</dbReference>
<dbReference type="CDD" id="cd00431">
    <property type="entry name" value="cysteine_hydrolases"/>
    <property type="match status" value="1"/>
</dbReference>
<proteinExistence type="predicted"/>
<keyword evidence="1 3" id="KW-0378">Hydrolase</keyword>
<name>A0A7G6U923_9BRAD</name>
<protein>
    <submittedName>
        <fullName evidence="3">Cysteine hydrolase</fullName>
    </submittedName>
</protein>
<sequence length="216" mass="23741">MQDPYATPEPSSSALITIDMQNDFTLEDAPARILGTLEVVPAIKRTILAFRAARRPIIHVVRLYKADGSNVDICRRALIESGAMIARPDSSGAELVADLKSNVSTKLDAPRLLAGEFQNLALEEWVLYKSRWSAFHETALDNKLRELGITTIVMTGCNFPNCPRSTIYDASNRDYRIGVVTDAMSGLYDKGLQELSGISVKTFGSDQIASWLGTNM</sequence>